<proteinExistence type="predicted"/>
<evidence type="ECO:0000313" key="2">
    <source>
        <dbReference type="EMBL" id="GFN85500.1"/>
    </source>
</evidence>
<organism evidence="2 3">
    <name type="scientific">Plakobranchus ocellatus</name>
    <dbReference type="NCBI Taxonomy" id="259542"/>
    <lineage>
        <taxon>Eukaryota</taxon>
        <taxon>Metazoa</taxon>
        <taxon>Spiralia</taxon>
        <taxon>Lophotrochozoa</taxon>
        <taxon>Mollusca</taxon>
        <taxon>Gastropoda</taxon>
        <taxon>Heterobranchia</taxon>
        <taxon>Euthyneura</taxon>
        <taxon>Panpulmonata</taxon>
        <taxon>Sacoglossa</taxon>
        <taxon>Placobranchoidea</taxon>
        <taxon>Plakobranchidae</taxon>
        <taxon>Plakobranchus</taxon>
    </lineage>
</organism>
<feature type="region of interest" description="Disordered" evidence="1">
    <location>
        <begin position="104"/>
        <end position="133"/>
    </location>
</feature>
<dbReference type="EMBL" id="BLXT01001415">
    <property type="protein sequence ID" value="GFN85500.1"/>
    <property type="molecule type" value="Genomic_DNA"/>
</dbReference>
<keyword evidence="3" id="KW-1185">Reference proteome</keyword>
<accession>A0AAV3YQB7</accession>
<sequence length="146" mass="16789">MDRNIFETINVPLGNDDDEQSSEGEMSDEDEWIPPQVEVEELDSDDDEDSPVYATLQSVPIARSSIEQQPTNLEELNKIAPDDCNGPVDETSYDRMVLGKDKHTEWHSKPFPKSRIPRKNILKIPRNNQGWGRHHGPNGPHLYYYM</sequence>
<reference evidence="2 3" key="1">
    <citation type="journal article" date="2021" name="Elife">
        <title>Chloroplast acquisition without the gene transfer in kleptoplastic sea slugs, Plakobranchus ocellatus.</title>
        <authorList>
            <person name="Maeda T."/>
            <person name="Takahashi S."/>
            <person name="Yoshida T."/>
            <person name="Shimamura S."/>
            <person name="Takaki Y."/>
            <person name="Nagai Y."/>
            <person name="Toyoda A."/>
            <person name="Suzuki Y."/>
            <person name="Arimoto A."/>
            <person name="Ishii H."/>
            <person name="Satoh N."/>
            <person name="Nishiyama T."/>
            <person name="Hasebe M."/>
            <person name="Maruyama T."/>
            <person name="Minagawa J."/>
            <person name="Obokata J."/>
            <person name="Shigenobu S."/>
        </authorList>
    </citation>
    <scope>NUCLEOTIDE SEQUENCE [LARGE SCALE GENOMIC DNA]</scope>
</reference>
<dbReference type="AlphaFoldDB" id="A0AAV3YQB7"/>
<gene>
    <name evidence="2" type="ORF">PoB_001200600</name>
</gene>
<comment type="caution">
    <text evidence="2">The sequence shown here is derived from an EMBL/GenBank/DDBJ whole genome shotgun (WGS) entry which is preliminary data.</text>
</comment>
<evidence type="ECO:0000256" key="1">
    <source>
        <dbReference type="SAM" id="MobiDB-lite"/>
    </source>
</evidence>
<evidence type="ECO:0000313" key="3">
    <source>
        <dbReference type="Proteomes" id="UP000735302"/>
    </source>
</evidence>
<protein>
    <submittedName>
        <fullName evidence="2">Uncharacterized protein</fullName>
    </submittedName>
</protein>
<dbReference type="Proteomes" id="UP000735302">
    <property type="component" value="Unassembled WGS sequence"/>
</dbReference>
<feature type="compositionally biased region" description="Basic residues" evidence="1">
    <location>
        <begin position="110"/>
        <end position="121"/>
    </location>
</feature>
<feature type="region of interest" description="Disordered" evidence="1">
    <location>
        <begin position="1"/>
        <end position="34"/>
    </location>
</feature>
<feature type="compositionally biased region" description="Acidic residues" evidence="1">
    <location>
        <begin position="15"/>
        <end position="34"/>
    </location>
</feature>
<name>A0AAV3YQB7_9GAST</name>